<proteinExistence type="predicted"/>
<dbReference type="InterPro" id="IPR056632">
    <property type="entry name" value="DUF7730"/>
</dbReference>
<name>A0ABR1SJI3_9PEZI</name>
<dbReference type="PANTHER" id="PTHR42085">
    <property type="entry name" value="F-BOX DOMAIN-CONTAINING PROTEIN"/>
    <property type="match status" value="1"/>
</dbReference>
<protein>
    <recommendedName>
        <fullName evidence="2">DUF7730 domain-containing protein</fullName>
    </recommendedName>
</protein>
<comment type="caution">
    <text evidence="3">The sequence shown here is derived from an EMBL/GenBank/DDBJ whole genome shotgun (WGS) entry which is preliminary data.</text>
</comment>
<feature type="domain" description="DUF7730" evidence="2">
    <location>
        <begin position="14"/>
        <end position="151"/>
    </location>
</feature>
<dbReference type="InterPro" id="IPR038883">
    <property type="entry name" value="AN11006-like"/>
</dbReference>
<evidence type="ECO:0000313" key="4">
    <source>
        <dbReference type="Proteomes" id="UP001444661"/>
    </source>
</evidence>
<dbReference type="EMBL" id="JAQQWK010000009">
    <property type="protein sequence ID" value="KAK8034482.1"/>
    <property type="molecule type" value="Genomic_DNA"/>
</dbReference>
<keyword evidence="4" id="KW-1185">Reference proteome</keyword>
<feature type="compositionally biased region" description="Low complexity" evidence="1">
    <location>
        <begin position="46"/>
        <end position="69"/>
    </location>
</feature>
<reference evidence="3 4" key="1">
    <citation type="submission" date="2023-01" db="EMBL/GenBank/DDBJ databases">
        <title>Analysis of 21 Apiospora genomes using comparative genomics revels a genus with tremendous synthesis potential of carbohydrate active enzymes and secondary metabolites.</title>
        <authorList>
            <person name="Sorensen T."/>
        </authorList>
    </citation>
    <scope>NUCLEOTIDE SEQUENCE [LARGE SCALE GENOMIC DNA]</scope>
    <source>
        <strain evidence="3 4">CBS 33761</strain>
    </source>
</reference>
<evidence type="ECO:0000256" key="1">
    <source>
        <dbReference type="SAM" id="MobiDB-lite"/>
    </source>
</evidence>
<sequence>MSSSSTTNMGHSANSPTLMGLPVELRLEIYSYLLTVPEEDDHRSPSESSSMRPPMKRSTSSSSSCCSTPTPVELYPQILRACHQTYDEAVEMLYASNKFAAHSSMLTTFPRLHKGSAPVAAAHLSQLIRRFTLRLRLDVAPTFDADQATALLSGLDELDVDGWQAQYLGADIGALRMLEGVRGVKRARVWAGGYEAYAHWLQNQSIGEPMDEFHEDSDSDSTSSEDM</sequence>
<accession>A0ABR1SJI3</accession>
<dbReference type="Proteomes" id="UP001444661">
    <property type="component" value="Unassembled WGS sequence"/>
</dbReference>
<dbReference type="Pfam" id="PF24864">
    <property type="entry name" value="DUF7730"/>
    <property type="match status" value="1"/>
</dbReference>
<evidence type="ECO:0000313" key="3">
    <source>
        <dbReference type="EMBL" id="KAK8034482.1"/>
    </source>
</evidence>
<organism evidence="3 4">
    <name type="scientific">Apiospora rasikravindrae</name>
    <dbReference type="NCBI Taxonomy" id="990691"/>
    <lineage>
        <taxon>Eukaryota</taxon>
        <taxon>Fungi</taxon>
        <taxon>Dikarya</taxon>
        <taxon>Ascomycota</taxon>
        <taxon>Pezizomycotina</taxon>
        <taxon>Sordariomycetes</taxon>
        <taxon>Xylariomycetidae</taxon>
        <taxon>Amphisphaeriales</taxon>
        <taxon>Apiosporaceae</taxon>
        <taxon>Apiospora</taxon>
    </lineage>
</organism>
<dbReference type="PANTHER" id="PTHR42085:SF4">
    <property type="entry name" value="F-BOX DOMAIN-CONTAINING PROTEIN"/>
    <property type="match status" value="1"/>
</dbReference>
<gene>
    <name evidence="3" type="ORF">PG993_009477</name>
</gene>
<evidence type="ECO:0000259" key="2">
    <source>
        <dbReference type="Pfam" id="PF24864"/>
    </source>
</evidence>
<feature type="region of interest" description="Disordered" evidence="1">
    <location>
        <begin position="38"/>
        <end position="69"/>
    </location>
</feature>